<keyword evidence="1" id="KW-0472">Membrane</keyword>
<gene>
    <name evidence="2" type="ORF">LCGC14_1346790</name>
</gene>
<dbReference type="AlphaFoldDB" id="A0A0F9MSS2"/>
<dbReference type="EMBL" id="LAZR01008291">
    <property type="protein sequence ID" value="KKM79750.1"/>
    <property type="molecule type" value="Genomic_DNA"/>
</dbReference>
<sequence>MYAVNDDASYLQAIREQIVLVLAIAGVALADMLLVDPQLPDDLDLPDLSDTVSDLKAARAERVDAIAAYEELIGDTAEVAHKRSLGGPQ</sequence>
<protein>
    <submittedName>
        <fullName evidence="2">Uncharacterized protein</fullName>
    </submittedName>
</protein>
<keyword evidence="1" id="KW-1133">Transmembrane helix</keyword>
<reference evidence="2" key="1">
    <citation type="journal article" date="2015" name="Nature">
        <title>Complex archaea that bridge the gap between prokaryotes and eukaryotes.</title>
        <authorList>
            <person name="Spang A."/>
            <person name="Saw J.H."/>
            <person name="Jorgensen S.L."/>
            <person name="Zaremba-Niedzwiedzka K."/>
            <person name="Martijn J."/>
            <person name="Lind A.E."/>
            <person name="van Eijk R."/>
            <person name="Schleper C."/>
            <person name="Guy L."/>
            <person name="Ettema T.J."/>
        </authorList>
    </citation>
    <scope>NUCLEOTIDE SEQUENCE</scope>
</reference>
<evidence type="ECO:0000313" key="2">
    <source>
        <dbReference type="EMBL" id="KKM79750.1"/>
    </source>
</evidence>
<evidence type="ECO:0000256" key="1">
    <source>
        <dbReference type="SAM" id="Phobius"/>
    </source>
</evidence>
<feature type="transmembrane region" description="Helical" evidence="1">
    <location>
        <begin position="18"/>
        <end position="35"/>
    </location>
</feature>
<organism evidence="2">
    <name type="scientific">marine sediment metagenome</name>
    <dbReference type="NCBI Taxonomy" id="412755"/>
    <lineage>
        <taxon>unclassified sequences</taxon>
        <taxon>metagenomes</taxon>
        <taxon>ecological metagenomes</taxon>
    </lineage>
</organism>
<proteinExistence type="predicted"/>
<accession>A0A0F9MSS2</accession>
<keyword evidence="1" id="KW-0812">Transmembrane</keyword>
<comment type="caution">
    <text evidence="2">The sequence shown here is derived from an EMBL/GenBank/DDBJ whole genome shotgun (WGS) entry which is preliminary data.</text>
</comment>
<name>A0A0F9MSS2_9ZZZZ</name>